<dbReference type="RefSeq" id="WP_284216329.1">
    <property type="nucleotide sequence ID" value="NZ_BSOT01000005.1"/>
</dbReference>
<dbReference type="EMBL" id="BSOT01000005">
    <property type="protein sequence ID" value="GLR70027.1"/>
    <property type="molecule type" value="Genomic_DNA"/>
</dbReference>
<keyword evidence="3" id="KW-1185">Reference proteome</keyword>
<dbReference type="AlphaFoldDB" id="A0AA37SVT4"/>
<dbReference type="Pfam" id="PF04577">
    <property type="entry name" value="Glyco_transf_61"/>
    <property type="match status" value="1"/>
</dbReference>
<evidence type="ECO:0000259" key="1">
    <source>
        <dbReference type="Pfam" id="PF04577"/>
    </source>
</evidence>
<evidence type="ECO:0000313" key="3">
    <source>
        <dbReference type="Proteomes" id="UP001156601"/>
    </source>
</evidence>
<proteinExistence type="predicted"/>
<protein>
    <recommendedName>
        <fullName evidence="1">Glycosyltransferase 61 catalytic domain-containing protein</fullName>
    </recommendedName>
</protein>
<organism evidence="2 3">
    <name type="scientific">Agaribacter marinus</name>
    <dbReference type="NCBI Taxonomy" id="1431249"/>
    <lineage>
        <taxon>Bacteria</taxon>
        <taxon>Pseudomonadati</taxon>
        <taxon>Pseudomonadota</taxon>
        <taxon>Gammaproteobacteria</taxon>
        <taxon>Alteromonadales</taxon>
        <taxon>Alteromonadaceae</taxon>
        <taxon>Agaribacter</taxon>
    </lineage>
</organism>
<accession>A0AA37SVT4</accession>
<feature type="domain" description="Glycosyltransferase 61 catalytic" evidence="1">
    <location>
        <begin position="176"/>
        <end position="351"/>
    </location>
</feature>
<reference evidence="2" key="1">
    <citation type="journal article" date="2014" name="Int. J. Syst. Evol. Microbiol.">
        <title>Complete genome sequence of Corynebacterium casei LMG S-19264T (=DSM 44701T), isolated from a smear-ripened cheese.</title>
        <authorList>
            <consortium name="US DOE Joint Genome Institute (JGI-PGF)"/>
            <person name="Walter F."/>
            <person name="Albersmeier A."/>
            <person name="Kalinowski J."/>
            <person name="Ruckert C."/>
        </authorList>
    </citation>
    <scope>NUCLEOTIDE SEQUENCE</scope>
    <source>
        <strain evidence="2">NBRC 110023</strain>
    </source>
</reference>
<reference evidence="2" key="2">
    <citation type="submission" date="2023-01" db="EMBL/GenBank/DDBJ databases">
        <title>Draft genome sequence of Agaribacter marinus strain NBRC 110023.</title>
        <authorList>
            <person name="Sun Q."/>
            <person name="Mori K."/>
        </authorList>
    </citation>
    <scope>NUCLEOTIDE SEQUENCE</scope>
    <source>
        <strain evidence="2">NBRC 110023</strain>
    </source>
</reference>
<dbReference type="InterPro" id="IPR049625">
    <property type="entry name" value="Glyco_transf_61_cat"/>
</dbReference>
<evidence type="ECO:0000313" key="2">
    <source>
        <dbReference type="EMBL" id="GLR70027.1"/>
    </source>
</evidence>
<dbReference type="GO" id="GO:0016757">
    <property type="term" value="F:glycosyltransferase activity"/>
    <property type="evidence" value="ECO:0007669"/>
    <property type="project" value="InterPro"/>
</dbReference>
<gene>
    <name evidence="2" type="ORF">GCM10007852_09350</name>
</gene>
<dbReference type="Proteomes" id="UP001156601">
    <property type="component" value="Unassembled WGS sequence"/>
</dbReference>
<sequence>MEENSLDLFKRLWLRSDKIDIPSYKGVINRPGLRYLQFSWARERSNGQSFRLGALNTYQKLNLSEFKGLPSFSSLVDDVLTVLPSSVNEFFGNVRVTPEINHLSQLHLVRPSSDFYCFKNTNLRLGKTGLSISRNGLVDPISMCLLKKHHLKQPAALKIKQGVFCSDRFGNGNITHFMYDVIGRYLSLRLHDPQKCSVLILLKGSISKYHLFILEVFNIPFMEIDQRTTVNCEELYVSCDITNDHSDGFAHPMKLLEPTLFSYMRKQLLQVVKDNKQCRKIYISRADAKLRMVKNEDDVMSVLEKRGFARIVLGELSPLEQFSAFFSAEEVIAPHGAGQASMITMHSGTKIKEFFHTSLGTDAFAIVAHRLKIEHSAKRIHPTSQKRIQATRIKLIDL</sequence>
<comment type="caution">
    <text evidence="2">The sequence shown here is derived from an EMBL/GenBank/DDBJ whole genome shotgun (WGS) entry which is preliminary data.</text>
</comment>
<name>A0AA37SVT4_9ALTE</name>